<proteinExistence type="inferred from homology"/>
<protein>
    <submittedName>
        <fullName evidence="5">UDP-glucuronosyltransferase 2C1-like</fullName>
    </submittedName>
</protein>
<dbReference type="PANTHER" id="PTHR48043">
    <property type="entry name" value="EG:EG0003.4 PROTEIN-RELATED"/>
    <property type="match status" value="1"/>
</dbReference>
<dbReference type="Pfam" id="PF00201">
    <property type="entry name" value="UDPGT"/>
    <property type="match status" value="1"/>
</dbReference>
<sequence>MLHGEICERRCRGYVLEIPDYISSKMVSAFLKLKQNLVWRVKLQSPDPGKILTSSWVPQNDILGHKNTKLFVFRCGMNGQYEGMYHAVTTFCLPFENDMPYNAQRGVAKGFGLKADIREVTDIQLLTLLENNKYKKNIQKASNLYKELYSFRNLLCRTSLSGLRRGMFAPCLKETAF</sequence>
<evidence type="ECO:0000256" key="1">
    <source>
        <dbReference type="ARBA" id="ARBA00009995"/>
    </source>
</evidence>
<dbReference type="GeneID" id="106012002"/>
<dbReference type="PANTHER" id="PTHR48043:SF145">
    <property type="entry name" value="FI06409P-RELATED"/>
    <property type="match status" value="1"/>
</dbReference>
<evidence type="ECO:0000313" key="5">
    <source>
        <dbReference type="RefSeq" id="XP_012938969.1"/>
    </source>
</evidence>
<keyword evidence="4" id="KW-1185">Reference proteome</keyword>
<evidence type="ECO:0000256" key="2">
    <source>
        <dbReference type="ARBA" id="ARBA00022676"/>
    </source>
</evidence>
<evidence type="ECO:0000256" key="3">
    <source>
        <dbReference type="ARBA" id="ARBA00022679"/>
    </source>
</evidence>
<accession>A0ABM1A1K4</accession>
<keyword evidence="2" id="KW-0328">Glycosyltransferase</keyword>
<name>A0ABM1A1K4_APLCA</name>
<comment type="similarity">
    <text evidence="1">Belongs to the UDP-glycosyltransferase family.</text>
</comment>
<evidence type="ECO:0000313" key="4">
    <source>
        <dbReference type="Proteomes" id="UP000694888"/>
    </source>
</evidence>
<dbReference type="InterPro" id="IPR050271">
    <property type="entry name" value="UDP-glycosyltransferase"/>
</dbReference>
<dbReference type="InterPro" id="IPR002213">
    <property type="entry name" value="UDP_glucos_trans"/>
</dbReference>
<dbReference type="Gene3D" id="3.40.50.2000">
    <property type="entry name" value="Glycogen Phosphorylase B"/>
    <property type="match status" value="1"/>
</dbReference>
<reference evidence="5" key="1">
    <citation type="submission" date="2025-08" db="UniProtKB">
        <authorList>
            <consortium name="RefSeq"/>
        </authorList>
    </citation>
    <scope>IDENTIFICATION</scope>
</reference>
<organism evidence="4 5">
    <name type="scientific">Aplysia californica</name>
    <name type="common">California sea hare</name>
    <dbReference type="NCBI Taxonomy" id="6500"/>
    <lineage>
        <taxon>Eukaryota</taxon>
        <taxon>Metazoa</taxon>
        <taxon>Spiralia</taxon>
        <taxon>Lophotrochozoa</taxon>
        <taxon>Mollusca</taxon>
        <taxon>Gastropoda</taxon>
        <taxon>Heterobranchia</taxon>
        <taxon>Euthyneura</taxon>
        <taxon>Tectipleura</taxon>
        <taxon>Aplysiida</taxon>
        <taxon>Aplysioidea</taxon>
        <taxon>Aplysiidae</taxon>
        <taxon>Aplysia</taxon>
    </lineage>
</organism>
<dbReference type="Proteomes" id="UP000694888">
    <property type="component" value="Unplaced"/>
</dbReference>
<keyword evidence="3" id="KW-0808">Transferase</keyword>
<gene>
    <name evidence="5" type="primary">LOC106012002</name>
</gene>
<dbReference type="RefSeq" id="XP_012938969.1">
    <property type="nucleotide sequence ID" value="XM_013083515.2"/>
</dbReference>
<dbReference type="SUPFAM" id="SSF53756">
    <property type="entry name" value="UDP-Glycosyltransferase/glycogen phosphorylase"/>
    <property type="match status" value="1"/>
</dbReference>